<keyword evidence="1" id="KW-0349">Heme</keyword>
<keyword evidence="2" id="KW-0479">Metal-binding</keyword>
<dbReference type="InterPro" id="IPR036047">
    <property type="entry name" value="F-box-like_dom_sf"/>
</dbReference>
<evidence type="ECO:0000256" key="1">
    <source>
        <dbReference type="ARBA" id="ARBA00022617"/>
    </source>
</evidence>
<protein>
    <recommendedName>
        <fullName evidence="10">Cytochrome b5 heme-binding domain-containing protein</fullName>
    </recommendedName>
</protein>
<keyword evidence="9" id="KW-1185">Reference proteome</keyword>
<dbReference type="PROSITE" id="PS50255">
    <property type="entry name" value="CYTOCHROME_B5_2"/>
    <property type="match status" value="1"/>
</dbReference>
<evidence type="ECO:0000256" key="3">
    <source>
        <dbReference type="ARBA" id="ARBA00023004"/>
    </source>
</evidence>
<feature type="region of interest" description="Disordered" evidence="5">
    <location>
        <begin position="180"/>
        <end position="212"/>
    </location>
</feature>
<dbReference type="InterPro" id="IPR001199">
    <property type="entry name" value="Cyt_B5-like_heme/steroid-bd"/>
</dbReference>
<gene>
    <name evidence="8" type="ORF">ACHAWU_000911</name>
</gene>
<dbReference type="InterPro" id="IPR036400">
    <property type="entry name" value="Cyt_B5-like_heme/steroid_sf"/>
</dbReference>
<evidence type="ECO:0000256" key="5">
    <source>
        <dbReference type="SAM" id="MobiDB-lite"/>
    </source>
</evidence>
<evidence type="ECO:0000259" key="6">
    <source>
        <dbReference type="PROSITE" id="PS50181"/>
    </source>
</evidence>
<dbReference type="GO" id="GO:0046872">
    <property type="term" value="F:metal ion binding"/>
    <property type="evidence" value="ECO:0007669"/>
    <property type="project" value="UniProtKB-KW"/>
</dbReference>
<feature type="region of interest" description="Disordered" evidence="5">
    <location>
        <begin position="248"/>
        <end position="278"/>
    </location>
</feature>
<reference evidence="8 9" key="1">
    <citation type="submission" date="2024-10" db="EMBL/GenBank/DDBJ databases">
        <title>Updated reference genomes for cyclostephanoid diatoms.</title>
        <authorList>
            <person name="Roberts W.R."/>
            <person name="Alverson A.J."/>
        </authorList>
    </citation>
    <scope>NUCLEOTIDE SEQUENCE [LARGE SCALE GENOMIC DNA]</scope>
    <source>
        <strain evidence="8 9">AJA232-27</strain>
    </source>
</reference>
<dbReference type="AlphaFoldDB" id="A0ABD3M6E3"/>
<dbReference type="Proteomes" id="UP001530293">
    <property type="component" value="Unassembled WGS sequence"/>
</dbReference>
<dbReference type="PROSITE" id="PS50181">
    <property type="entry name" value="FBOX"/>
    <property type="match status" value="1"/>
</dbReference>
<comment type="similarity">
    <text evidence="4">Belongs to the cytochrome b5 family.</text>
</comment>
<feature type="compositionally biased region" description="Basic and acidic residues" evidence="5">
    <location>
        <begin position="192"/>
        <end position="210"/>
    </location>
</feature>
<dbReference type="PANTHER" id="PTHR19359:SF14">
    <property type="entry name" value="CYTOCHROME B5 A"/>
    <property type="match status" value="1"/>
</dbReference>
<keyword evidence="3" id="KW-0408">Iron</keyword>
<proteinExistence type="inferred from homology"/>
<organism evidence="8 9">
    <name type="scientific">Discostella pseudostelligera</name>
    <dbReference type="NCBI Taxonomy" id="259834"/>
    <lineage>
        <taxon>Eukaryota</taxon>
        <taxon>Sar</taxon>
        <taxon>Stramenopiles</taxon>
        <taxon>Ochrophyta</taxon>
        <taxon>Bacillariophyta</taxon>
        <taxon>Coscinodiscophyceae</taxon>
        <taxon>Thalassiosirophycidae</taxon>
        <taxon>Stephanodiscales</taxon>
        <taxon>Stephanodiscaceae</taxon>
        <taxon>Discostella</taxon>
    </lineage>
</organism>
<dbReference type="Pfam" id="PF00173">
    <property type="entry name" value="Cyt-b5"/>
    <property type="match status" value="1"/>
</dbReference>
<evidence type="ECO:0000256" key="4">
    <source>
        <dbReference type="ARBA" id="ARBA00038168"/>
    </source>
</evidence>
<comment type="caution">
    <text evidence="8">The sequence shown here is derived from an EMBL/GenBank/DDBJ whole genome shotgun (WGS) entry which is preliminary data.</text>
</comment>
<dbReference type="InterPro" id="IPR050668">
    <property type="entry name" value="Cytochrome_b5"/>
</dbReference>
<feature type="domain" description="Cytochrome b5 heme-binding" evidence="7">
    <location>
        <begin position="479"/>
        <end position="534"/>
    </location>
</feature>
<name>A0ABD3M6E3_9STRA</name>
<dbReference type="PANTHER" id="PTHR19359">
    <property type="entry name" value="CYTOCHROME B5"/>
    <property type="match status" value="1"/>
</dbReference>
<dbReference type="CDD" id="cd09917">
    <property type="entry name" value="F-box_SF"/>
    <property type="match status" value="1"/>
</dbReference>
<dbReference type="Pfam" id="PF00646">
    <property type="entry name" value="F-box"/>
    <property type="match status" value="1"/>
</dbReference>
<dbReference type="SMART" id="SM01117">
    <property type="entry name" value="Cyt-b5"/>
    <property type="match status" value="1"/>
</dbReference>
<dbReference type="EMBL" id="JALLBG020000204">
    <property type="protein sequence ID" value="KAL3759313.1"/>
    <property type="molecule type" value="Genomic_DNA"/>
</dbReference>
<evidence type="ECO:0008006" key="10">
    <source>
        <dbReference type="Google" id="ProtNLM"/>
    </source>
</evidence>
<feature type="domain" description="F-box" evidence="6">
    <location>
        <begin position="301"/>
        <end position="347"/>
    </location>
</feature>
<evidence type="ECO:0000313" key="8">
    <source>
        <dbReference type="EMBL" id="KAL3759313.1"/>
    </source>
</evidence>
<sequence length="676" mass="76022">MLLLGVELQDILRVVVGIALGLLTVYRRELSCNRGYHPDDDDDENDAEGSRYYGSLSERGKIHTAEQLSSHDGRNIHIHSSSRTGLIRRRKSSSALPNMIASVHQDDEHHRIHNATASSSSCNKNNTDATEELLESAGLSLSGGPFLYMFIAMIDHLVLTTYLSTWASVSSVLHRLKSKVDVRQNSSPPPSLHHEKSSRLHSESRRHDESDAIMQQQKHQHLYSVAWNAATEYFTSISAKLDTTQQQHPIRNHPFNNTRHSTNNIATPRSKSTGNLHNLSSDSITSRALFREMLAMANNGGFDVTLLPSDAQIVIFSYLPPKDILSFTCTNRAGRCLLDDGYEGEELSSASSGGLHYSKHGDTPLLIWKALFHRDYSWVLTDWKVGKDAFLKSMNNYLHHDDEQQQQQQVRHFPKSRKIFHHLISMVASDSTTVTTWPTDRMPEDASATATPIHSLSSMKEFYFTFAESWLNYTIAGCNSPNTKCLIGLHGHVFDITHFVEDHPGSTETLLLQSGRDATVFFESMGHSLGARKLALGMCVVVNGQCIRWDAAVNGSGDGDLFPRNNASGRLSHFAPCGLVKPTHESLASRKDVLGFLIPRRRSLPRFQGGLHRIRERLRQEEERDLHRAARWGNVALGMDGMFGGVHVYFDPFCGWRWWYTDREFNVVFVTPPRPS</sequence>
<dbReference type="Gene3D" id="3.10.120.10">
    <property type="entry name" value="Cytochrome b5-like heme/steroid binding domain"/>
    <property type="match status" value="1"/>
</dbReference>
<dbReference type="InterPro" id="IPR001810">
    <property type="entry name" value="F-box_dom"/>
</dbReference>
<accession>A0ABD3M6E3</accession>
<evidence type="ECO:0000313" key="9">
    <source>
        <dbReference type="Proteomes" id="UP001530293"/>
    </source>
</evidence>
<evidence type="ECO:0000256" key="2">
    <source>
        <dbReference type="ARBA" id="ARBA00022723"/>
    </source>
</evidence>
<evidence type="ECO:0000259" key="7">
    <source>
        <dbReference type="PROSITE" id="PS50255"/>
    </source>
</evidence>
<dbReference type="SUPFAM" id="SSF81383">
    <property type="entry name" value="F-box domain"/>
    <property type="match status" value="1"/>
</dbReference>
<dbReference type="SUPFAM" id="SSF55856">
    <property type="entry name" value="Cytochrome b5-like heme/steroid binding domain"/>
    <property type="match status" value="1"/>
</dbReference>